<protein>
    <submittedName>
        <fullName evidence="2">Uncharacterized protein</fullName>
    </submittedName>
</protein>
<dbReference type="EMBL" id="JAINUF010000014">
    <property type="protein sequence ID" value="KAJ8342489.1"/>
    <property type="molecule type" value="Genomic_DNA"/>
</dbReference>
<evidence type="ECO:0000256" key="1">
    <source>
        <dbReference type="SAM" id="SignalP"/>
    </source>
</evidence>
<reference evidence="2" key="1">
    <citation type="journal article" date="2023" name="Science">
        <title>Genome structures resolve the early diversification of teleost fishes.</title>
        <authorList>
            <person name="Parey E."/>
            <person name="Louis A."/>
            <person name="Montfort J."/>
            <person name="Bouchez O."/>
            <person name="Roques C."/>
            <person name="Iampietro C."/>
            <person name="Lluch J."/>
            <person name="Castinel A."/>
            <person name="Donnadieu C."/>
            <person name="Desvignes T."/>
            <person name="Floi Bucao C."/>
            <person name="Jouanno E."/>
            <person name="Wen M."/>
            <person name="Mejri S."/>
            <person name="Dirks R."/>
            <person name="Jansen H."/>
            <person name="Henkel C."/>
            <person name="Chen W.J."/>
            <person name="Zahm M."/>
            <person name="Cabau C."/>
            <person name="Klopp C."/>
            <person name="Thompson A.W."/>
            <person name="Robinson-Rechavi M."/>
            <person name="Braasch I."/>
            <person name="Lecointre G."/>
            <person name="Bobe J."/>
            <person name="Postlethwait J.H."/>
            <person name="Berthelot C."/>
            <person name="Roest Crollius H."/>
            <person name="Guiguen Y."/>
        </authorList>
    </citation>
    <scope>NUCLEOTIDE SEQUENCE</scope>
    <source>
        <strain evidence="2">WJC10195</strain>
    </source>
</reference>
<dbReference type="AlphaFoldDB" id="A0A9Q1EPD2"/>
<organism evidence="2 3">
    <name type="scientific">Synaphobranchus kaupii</name>
    <name type="common">Kaup's arrowtooth eel</name>
    <dbReference type="NCBI Taxonomy" id="118154"/>
    <lineage>
        <taxon>Eukaryota</taxon>
        <taxon>Metazoa</taxon>
        <taxon>Chordata</taxon>
        <taxon>Craniata</taxon>
        <taxon>Vertebrata</taxon>
        <taxon>Euteleostomi</taxon>
        <taxon>Actinopterygii</taxon>
        <taxon>Neopterygii</taxon>
        <taxon>Teleostei</taxon>
        <taxon>Anguilliformes</taxon>
        <taxon>Synaphobranchidae</taxon>
        <taxon>Synaphobranchus</taxon>
    </lineage>
</organism>
<dbReference type="Proteomes" id="UP001152622">
    <property type="component" value="Chromosome 14"/>
</dbReference>
<name>A0A9Q1EPD2_SYNKA</name>
<feature type="signal peptide" evidence="1">
    <location>
        <begin position="1"/>
        <end position="27"/>
    </location>
</feature>
<sequence>MCASSAGLRRAAVWGLALVMAGGRLQSGSLVPRVCTLYRCGDRASGTAFSTASCSARQPTVSAGRACCQGQFWLKAAERRLAQGPRRVHPRQGNELSDDSPCRAVRTCCELDPADRKNRALPLLIETPHSCFNKVLMKGSVFSNND</sequence>
<comment type="caution">
    <text evidence="2">The sequence shown here is derived from an EMBL/GenBank/DDBJ whole genome shotgun (WGS) entry which is preliminary data.</text>
</comment>
<evidence type="ECO:0000313" key="3">
    <source>
        <dbReference type="Proteomes" id="UP001152622"/>
    </source>
</evidence>
<keyword evidence="3" id="KW-1185">Reference proteome</keyword>
<proteinExistence type="predicted"/>
<feature type="chain" id="PRO_5040124041" evidence="1">
    <location>
        <begin position="28"/>
        <end position="146"/>
    </location>
</feature>
<gene>
    <name evidence="2" type="ORF">SKAU_G00324170</name>
</gene>
<keyword evidence="1" id="KW-0732">Signal</keyword>
<evidence type="ECO:0000313" key="2">
    <source>
        <dbReference type="EMBL" id="KAJ8342489.1"/>
    </source>
</evidence>
<accession>A0A9Q1EPD2</accession>